<name>A0A7W8WZ98_9MICC</name>
<feature type="domain" description="KTSC" evidence="1">
    <location>
        <begin position="8"/>
        <end position="62"/>
    </location>
</feature>
<dbReference type="AlphaFoldDB" id="A0A7W8WZ98"/>
<dbReference type="RefSeq" id="WP_183665316.1">
    <property type="nucleotide sequence ID" value="NZ_BAAARH010000002.1"/>
</dbReference>
<dbReference type="Proteomes" id="UP000580797">
    <property type="component" value="Unassembled WGS sequence"/>
</dbReference>
<accession>A0A7W8WZ98</accession>
<evidence type="ECO:0000313" key="3">
    <source>
        <dbReference type="Proteomes" id="UP000580797"/>
    </source>
</evidence>
<dbReference type="InterPro" id="IPR025309">
    <property type="entry name" value="KTSC_dom"/>
</dbReference>
<evidence type="ECO:0000259" key="1">
    <source>
        <dbReference type="Pfam" id="PF13619"/>
    </source>
</evidence>
<organism evidence="2 3">
    <name type="scientific">Neomicrococcus aestuarii</name>
    <dbReference type="NCBI Taxonomy" id="556325"/>
    <lineage>
        <taxon>Bacteria</taxon>
        <taxon>Bacillati</taxon>
        <taxon>Actinomycetota</taxon>
        <taxon>Actinomycetes</taxon>
        <taxon>Micrococcales</taxon>
        <taxon>Micrococcaceae</taxon>
        <taxon>Neomicrococcus</taxon>
    </lineage>
</organism>
<dbReference type="Pfam" id="PF13619">
    <property type="entry name" value="KTSC"/>
    <property type="match status" value="1"/>
</dbReference>
<sequence>MNRVSVVSSNVAEVGYDPETKTLEVAFVKGGVYQYAGVPASIYNELLVAPSVGRYFYVNVKKAGYPVRKVAS</sequence>
<proteinExistence type="predicted"/>
<protein>
    <recommendedName>
        <fullName evidence="1">KTSC domain-containing protein</fullName>
    </recommendedName>
</protein>
<evidence type="ECO:0000313" key="2">
    <source>
        <dbReference type="EMBL" id="MBB5513126.1"/>
    </source>
</evidence>
<dbReference type="EMBL" id="JACHDR010000001">
    <property type="protein sequence ID" value="MBB5513126.1"/>
    <property type="molecule type" value="Genomic_DNA"/>
</dbReference>
<comment type="caution">
    <text evidence="2">The sequence shown here is derived from an EMBL/GenBank/DDBJ whole genome shotgun (WGS) entry which is preliminary data.</text>
</comment>
<reference evidence="2 3" key="1">
    <citation type="submission" date="2020-08" db="EMBL/GenBank/DDBJ databases">
        <title>Sequencing the genomes of 1000 actinobacteria strains.</title>
        <authorList>
            <person name="Klenk H.-P."/>
        </authorList>
    </citation>
    <scope>NUCLEOTIDE SEQUENCE [LARGE SCALE GENOMIC DNA]</scope>
    <source>
        <strain evidence="2 3">DSM 105783</strain>
    </source>
</reference>
<gene>
    <name evidence="2" type="ORF">HD598_001813</name>
</gene>